<feature type="transmembrane region" description="Helical" evidence="12">
    <location>
        <begin position="106"/>
        <end position="127"/>
    </location>
</feature>
<dbReference type="Pfam" id="PF14896">
    <property type="entry name" value="Arabino_trans_C"/>
    <property type="match status" value="1"/>
</dbReference>
<evidence type="ECO:0000256" key="6">
    <source>
        <dbReference type="ARBA" id="ARBA00022679"/>
    </source>
</evidence>
<evidence type="ECO:0000256" key="12">
    <source>
        <dbReference type="SAM" id="Phobius"/>
    </source>
</evidence>
<reference evidence="16 17" key="1">
    <citation type="submission" date="2016-10" db="EMBL/GenBank/DDBJ databases">
        <authorList>
            <person name="de Groot N.N."/>
        </authorList>
    </citation>
    <scope>NUCLEOTIDE SEQUENCE [LARGE SCALE GENOMIC DNA]</scope>
    <source>
        <strain evidence="16 17">DSM 44637</strain>
    </source>
</reference>
<evidence type="ECO:0000256" key="8">
    <source>
        <dbReference type="ARBA" id="ARBA00022989"/>
    </source>
</evidence>
<sequence>MSTVDGPAGDFRVIRGVLKGIRAGKRAAVAGSGDDGARRLFHSGRKRAARRAEAPGPGILPEPGLTCDDAAALGRFTAEIRRDTKLRAVPTPDSDAAASTRAGHRWLIIGLGLVSALAAVLFTVAPVNTGTTTYRWDGAQDTALPLYPYHPAKLDATVRCADPNGLLLATTPPNGKQGAEPVAGGLEIRAVDGTVRAVLGGTELFRQRAGGDCTLTVHADGEGTTVGTARTTGRPIVTGLYTEHPGTVSAQIEPDTRWVSTPGAAKVALGVVSLLALLGLIVLLIRRDRGAARGVRLLPRRAWVPRPADLVVTGVLGVWSVVGALTVDDGYISTMLRARETSGFTGNYFRWFNAPEAPWGWYYELYALLGRVTPAMVWMRLPSVLLGLASWFLIDRVVLPRLVNRPARWTRWSAAALFLAWYVAFDVGLRPEPWIVFGSLAVFALVERAVATGAVTPVAAGLVVAGATATTNPLGIAAFLPFIAGVRPLVRLVRRSGDLRVLGTVAVVVGAGASALLTAFYDQPLTAVLESTAVRQKIGPDLPWQSEINRYATLLDPSVVEGALNRRVPVLLMLLAMALTAVLLIWRRAPGLAVGPARRMVVISVLCLVVLAFTPTKWTHHFGALAGFGTVVIAMLVHTVARGALSSVWARAATLGLVAATTWLAWSAPNWWWMQSDYDVRWGDTVPTVKGVRLADLALWAGLAVALAGVVAGAWQSARHRAGAGRAPRWLPRSGWVIVAVAAATVAVEVVGQAQAVKLRWGTYSVGRSNLASLGLAAGAGHAGNACGVEDWLDVEPDIGAGVLRPSAPASAEGFATNTAFPPDSPPRAPFGSDPEHPAWSSYGSPSRTGTLVTGWYDLPADAGSPDSPPVVISRAGHGKVRVSVEFAKADGTVLATVQAKADDTGKWLDARFDPRWQAPGAQRVRVVARDEDPGPSGWVAVTAPRIPRLRPLTNVIPADEPVTLDWTNAFVVPCRTPASLADGIVQPVRYRFAPGQDAQSLVGVSYSADAGGPYVPLYADAKATELPTYLRGDKVREPVAVFRFDYPVAMRGLTVEHGTRSTSGLAKQTAVLDAKPGGSG</sequence>
<keyword evidence="9 12" id="KW-0472">Membrane</keyword>
<comment type="similarity">
    <text evidence="3">Belongs to the emb family.</text>
</comment>
<proteinExistence type="inferred from homology"/>
<feature type="transmembrane region" description="Helical" evidence="12">
    <location>
        <begin position="697"/>
        <end position="715"/>
    </location>
</feature>
<dbReference type="InterPro" id="IPR040920">
    <property type="entry name" value="Arabino_trans_N"/>
</dbReference>
<dbReference type="Proteomes" id="UP000199137">
    <property type="component" value="Unassembled WGS sequence"/>
</dbReference>
<evidence type="ECO:0000259" key="14">
    <source>
        <dbReference type="Pfam" id="PF14896"/>
    </source>
</evidence>
<feature type="domain" description="Arabinosyltransferas concanavalin like" evidence="15">
    <location>
        <begin position="131"/>
        <end position="257"/>
    </location>
</feature>
<dbReference type="GO" id="GO:0071555">
    <property type="term" value="P:cell wall organization"/>
    <property type="evidence" value="ECO:0007669"/>
    <property type="project" value="UniProtKB-KW"/>
</dbReference>
<keyword evidence="6 16" id="KW-0808">Transferase</keyword>
<dbReference type="AlphaFoldDB" id="A0A1I5TZF3"/>
<accession>A0A1I5TZF3</accession>
<feature type="transmembrane region" description="Helical" evidence="12">
    <location>
        <begin position="458"/>
        <end position="480"/>
    </location>
</feature>
<dbReference type="GO" id="GO:0052636">
    <property type="term" value="F:arabinosyltransferase activity"/>
    <property type="evidence" value="ECO:0007669"/>
    <property type="project" value="InterPro"/>
</dbReference>
<feature type="transmembrane region" description="Helical" evidence="12">
    <location>
        <begin position="598"/>
        <end position="616"/>
    </location>
</feature>
<evidence type="ECO:0000259" key="15">
    <source>
        <dbReference type="Pfam" id="PF17689"/>
    </source>
</evidence>
<evidence type="ECO:0000256" key="11">
    <source>
        <dbReference type="SAM" id="MobiDB-lite"/>
    </source>
</evidence>
<feature type="transmembrane region" description="Helical" evidence="12">
    <location>
        <begin position="568"/>
        <end position="586"/>
    </location>
</feature>
<organism evidence="16 17">
    <name type="scientific">Amycolatopsis rubida</name>
    <dbReference type="NCBI Taxonomy" id="112413"/>
    <lineage>
        <taxon>Bacteria</taxon>
        <taxon>Bacillati</taxon>
        <taxon>Actinomycetota</taxon>
        <taxon>Actinomycetes</taxon>
        <taxon>Pseudonocardiales</taxon>
        <taxon>Pseudonocardiaceae</taxon>
        <taxon>Amycolatopsis</taxon>
    </lineage>
</organism>
<dbReference type="InterPro" id="IPR027451">
    <property type="entry name" value="EmbABC_dom1"/>
</dbReference>
<dbReference type="Gene3D" id="2.60.120.940">
    <property type="entry name" value="EmbC, C-terminal domain, subdomain 2"/>
    <property type="match status" value="1"/>
</dbReference>
<dbReference type="InterPro" id="IPR042486">
    <property type="entry name" value="Arabino_trans_C_2"/>
</dbReference>
<dbReference type="GO" id="GO:0005886">
    <property type="term" value="C:plasma membrane"/>
    <property type="evidence" value="ECO:0007669"/>
    <property type="project" value="UniProtKB-SubCell"/>
</dbReference>
<keyword evidence="4" id="KW-1003">Cell membrane</keyword>
<dbReference type="Gene3D" id="2.60.120.610">
    <property type="entry name" value="arabinofuranosyltransferase like domain"/>
    <property type="match status" value="1"/>
</dbReference>
<feature type="domain" description="Arabinofuranosyltransferase central" evidence="13">
    <location>
        <begin position="261"/>
        <end position="711"/>
    </location>
</feature>
<feature type="transmembrane region" description="Helical" evidence="12">
    <location>
        <begin position="622"/>
        <end position="641"/>
    </location>
</feature>
<feature type="transmembrane region" description="Helical" evidence="12">
    <location>
        <begin position="736"/>
        <end position="756"/>
    </location>
</feature>
<dbReference type="Pfam" id="PF17689">
    <property type="entry name" value="Arabino_trans_N"/>
    <property type="match status" value="1"/>
</dbReference>
<evidence type="ECO:0000256" key="10">
    <source>
        <dbReference type="ARBA" id="ARBA00023316"/>
    </source>
</evidence>
<evidence type="ECO:0000313" key="17">
    <source>
        <dbReference type="Proteomes" id="UP000199137"/>
    </source>
</evidence>
<keyword evidence="10" id="KW-0961">Cell wall biogenesis/degradation</keyword>
<dbReference type="EMBL" id="FOWC01000007">
    <property type="protein sequence ID" value="SFP88418.1"/>
    <property type="molecule type" value="Genomic_DNA"/>
</dbReference>
<keyword evidence="5" id="KW-0328">Glycosyltransferase</keyword>
<gene>
    <name evidence="16" type="ORF">SAMN05421854_107318</name>
</gene>
<evidence type="ECO:0000259" key="13">
    <source>
        <dbReference type="Pfam" id="PF04602"/>
    </source>
</evidence>
<evidence type="ECO:0000313" key="16">
    <source>
        <dbReference type="EMBL" id="SFP88418.1"/>
    </source>
</evidence>
<name>A0A1I5TZF3_9PSEU</name>
<evidence type="ECO:0000256" key="3">
    <source>
        <dbReference type="ARBA" id="ARBA00008195"/>
    </source>
</evidence>
<comment type="function">
    <text evidence="1">Arabinosyl transferase responsible for the polymerization of arabinose into the arabinan of arabinogalactan.</text>
</comment>
<feature type="transmembrane region" description="Helical" evidence="12">
    <location>
        <begin position="415"/>
        <end position="446"/>
    </location>
</feature>
<comment type="subcellular location">
    <subcellularLocation>
        <location evidence="2">Cell membrane</location>
        <topology evidence="2">Multi-pass membrane protein</topology>
    </subcellularLocation>
</comment>
<dbReference type="InterPro" id="IPR007680">
    <property type="entry name" value="Arabino_trans_central"/>
</dbReference>
<feature type="transmembrane region" description="Helical" evidence="12">
    <location>
        <begin position="267"/>
        <end position="286"/>
    </location>
</feature>
<dbReference type="STRING" id="112413.SAMN05421854_107318"/>
<keyword evidence="7 12" id="KW-0812">Transmembrane</keyword>
<evidence type="ECO:0000256" key="7">
    <source>
        <dbReference type="ARBA" id="ARBA00022692"/>
    </source>
</evidence>
<feature type="transmembrane region" description="Helical" evidence="12">
    <location>
        <begin position="501"/>
        <end position="521"/>
    </location>
</feature>
<feature type="transmembrane region" description="Helical" evidence="12">
    <location>
        <begin position="307"/>
        <end position="327"/>
    </location>
</feature>
<feature type="transmembrane region" description="Helical" evidence="12">
    <location>
        <begin position="375"/>
        <end position="394"/>
    </location>
</feature>
<evidence type="ECO:0000256" key="9">
    <source>
        <dbReference type="ARBA" id="ARBA00023136"/>
    </source>
</evidence>
<dbReference type="Pfam" id="PF04602">
    <property type="entry name" value="Arabinose_trans"/>
    <property type="match status" value="1"/>
</dbReference>
<protein>
    <submittedName>
        <fullName evidence="16">Arabinosyltransferase C</fullName>
    </submittedName>
</protein>
<evidence type="ECO:0000256" key="4">
    <source>
        <dbReference type="ARBA" id="ARBA00022475"/>
    </source>
</evidence>
<evidence type="ECO:0000256" key="5">
    <source>
        <dbReference type="ARBA" id="ARBA00022676"/>
    </source>
</evidence>
<dbReference type="InterPro" id="IPR032731">
    <property type="entry name" value="Arabino_trans_C"/>
</dbReference>
<keyword evidence="8 12" id="KW-1133">Transmembrane helix</keyword>
<feature type="domain" description="Arabinosyltransferase C-terminal" evidence="14">
    <location>
        <begin position="829"/>
        <end position="1069"/>
    </location>
</feature>
<feature type="region of interest" description="Disordered" evidence="11">
    <location>
        <begin position="813"/>
        <end position="845"/>
    </location>
</feature>
<evidence type="ECO:0000256" key="2">
    <source>
        <dbReference type="ARBA" id="ARBA00004651"/>
    </source>
</evidence>
<evidence type="ECO:0000256" key="1">
    <source>
        <dbReference type="ARBA" id="ARBA00003001"/>
    </source>
</evidence>
<dbReference type="GO" id="GO:0071766">
    <property type="term" value="P:Actinobacterium-type cell wall biogenesis"/>
    <property type="evidence" value="ECO:0007669"/>
    <property type="project" value="InterPro"/>
</dbReference>
<feature type="transmembrane region" description="Helical" evidence="12">
    <location>
        <begin position="648"/>
        <end position="666"/>
    </location>
</feature>
<dbReference type="Gene3D" id="3.40.190.160">
    <property type="match status" value="1"/>
</dbReference>